<accession>A0ABP7HKR9</accession>
<evidence type="ECO:0000256" key="1">
    <source>
        <dbReference type="SAM" id="MobiDB-lite"/>
    </source>
</evidence>
<dbReference type="InterPro" id="IPR038468">
    <property type="entry name" value="MmpS_C"/>
</dbReference>
<dbReference type="RefSeq" id="WP_237334854.1">
    <property type="nucleotide sequence ID" value="NZ_BAABCM010000001.1"/>
</dbReference>
<gene>
    <name evidence="2" type="ORF">GCM10022380_14010</name>
</gene>
<feature type="compositionally biased region" description="Gly residues" evidence="1">
    <location>
        <begin position="106"/>
        <end position="120"/>
    </location>
</feature>
<dbReference type="PROSITE" id="PS51257">
    <property type="entry name" value="PROKAR_LIPOPROTEIN"/>
    <property type="match status" value="1"/>
</dbReference>
<reference evidence="3" key="1">
    <citation type="journal article" date="2019" name="Int. J. Syst. Evol. Microbiol.">
        <title>The Global Catalogue of Microorganisms (GCM) 10K type strain sequencing project: providing services to taxonomists for standard genome sequencing and annotation.</title>
        <authorList>
            <consortium name="The Broad Institute Genomics Platform"/>
            <consortium name="The Broad Institute Genome Sequencing Center for Infectious Disease"/>
            <person name="Wu L."/>
            <person name="Ma J."/>
        </authorList>
    </citation>
    <scope>NUCLEOTIDE SEQUENCE [LARGE SCALE GENOMIC DNA]</scope>
    <source>
        <strain evidence="3">JCM 17017</strain>
    </source>
</reference>
<feature type="region of interest" description="Disordered" evidence="1">
    <location>
        <begin position="94"/>
        <end position="120"/>
    </location>
</feature>
<dbReference type="EMBL" id="BAABCM010000001">
    <property type="protein sequence ID" value="GAA3797956.1"/>
    <property type="molecule type" value="Genomic_DNA"/>
</dbReference>
<keyword evidence="3" id="KW-1185">Reference proteome</keyword>
<name>A0ABP7HKR9_9PSEU</name>
<dbReference type="Proteomes" id="UP001501624">
    <property type="component" value="Unassembled WGS sequence"/>
</dbReference>
<sequence length="120" mass="12467">MRTLRAAAMVPVLVLAAACSGEPEEPHTIVYEVTGTGQIAWIEYKTDGRNSVRDEGITPPWTKSFTLPAEGTQQLQLLIQPAGEHELSASIEVDGQPLTSSASAGSDGGGTMSLTGELGG</sequence>
<protein>
    <submittedName>
        <fullName evidence="2">Uncharacterized protein</fullName>
    </submittedName>
</protein>
<evidence type="ECO:0000313" key="3">
    <source>
        <dbReference type="Proteomes" id="UP001501624"/>
    </source>
</evidence>
<comment type="caution">
    <text evidence="2">The sequence shown here is derived from an EMBL/GenBank/DDBJ whole genome shotgun (WGS) entry which is preliminary data.</text>
</comment>
<proteinExistence type="predicted"/>
<organism evidence="2 3">
    <name type="scientific">Amycolatopsis tucumanensis</name>
    <dbReference type="NCBI Taxonomy" id="401106"/>
    <lineage>
        <taxon>Bacteria</taxon>
        <taxon>Bacillati</taxon>
        <taxon>Actinomycetota</taxon>
        <taxon>Actinomycetes</taxon>
        <taxon>Pseudonocardiales</taxon>
        <taxon>Pseudonocardiaceae</taxon>
        <taxon>Amycolatopsis</taxon>
    </lineage>
</organism>
<evidence type="ECO:0000313" key="2">
    <source>
        <dbReference type="EMBL" id="GAA3797956.1"/>
    </source>
</evidence>
<dbReference type="Gene3D" id="2.60.40.2880">
    <property type="entry name" value="MmpS1-5, C-terminal soluble domain"/>
    <property type="match status" value="1"/>
</dbReference>